<dbReference type="Proteomes" id="UP000005633">
    <property type="component" value="Chromosome"/>
</dbReference>
<reference evidence="1 2" key="1">
    <citation type="journal article" date="2012" name="J. Bacteriol.">
        <title>Complete genome sequence of the anaerobic perchlorate-reducing bacterium Azospira suillum strain PS.</title>
        <authorList>
            <person name="Byrne-Bailey K.G."/>
            <person name="Coates J.D."/>
        </authorList>
    </citation>
    <scope>NUCLEOTIDE SEQUENCE [LARGE SCALE GENOMIC DNA]</scope>
    <source>
        <strain evidence="2">ATCC BAA-33 / DSM 13638 / PS</strain>
    </source>
</reference>
<gene>
    <name evidence="1" type="ordered locus">Dsui_2838</name>
</gene>
<dbReference type="OrthoDB" id="9182198at2"/>
<dbReference type="eggNOG" id="ENOG5032TFK">
    <property type="taxonomic scope" value="Bacteria"/>
</dbReference>
<dbReference type="EMBL" id="CP003153">
    <property type="protein sequence ID" value="AEV27177.1"/>
    <property type="molecule type" value="Genomic_DNA"/>
</dbReference>
<evidence type="ECO:0000313" key="2">
    <source>
        <dbReference type="Proteomes" id="UP000005633"/>
    </source>
</evidence>
<dbReference type="KEGG" id="dsu:Dsui_2838"/>
<dbReference type="AlphaFoldDB" id="G8QFR4"/>
<evidence type="ECO:0000313" key="1">
    <source>
        <dbReference type="EMBL" id="AEV27177.1"/>
    </source>
</evidence>
<dbReference type="SUPFAM" id="SSF56024">
    <property type="entry name" value="Phospholipase D/nuclease"/>
    <property type="match status" value="1"/>
</dbReference>
<sequence>MKGFALDIAIAPKAERPFPAREILWGSQDGGQNRFPTSRAAWERKYSNDPIPLEKFGAAVANAQERVWIVDEYLLMSDKGKGSPTDRVDRILMWLPLSLAASDIRLLTKQHQEVTEGDLKKFQQRARAISNHVARREKECRIEIRTHLTRECDFIHDRFAIVDDELWHFGGTAGGFHAAVSAASRGWRAADHGAFDFFEEIWNVGERE</sequence>
<dbReference type="HOGENOM" id="CLU_1325957_0_0_4"/>
<proteinExistence type="predicted"/>
<dbReference type="RefSeq" id="WP_014237858.1">
    <property type="nucleotide sequence ID" value="NC_016616.1"/>
</dbReference>
<accession>G8QFR4</accession>
<organism evidence="1 2">
    <name type="scientific">Azospira oryzae (strain ATCC BAA-33 / DSM 13638 / PS)</name>
    <name type="common">Dechlorosoma suillum</name>
    <dbReference type="NCBI Taxonomy" id="640081"/>
    <lineage>
        <taxon>Bacteria</taxon>
        <taxon>Pseudomonadati</taxon>
        <taxon>Pseudomonadota</taxon>
        <taxon>Betaproteobacteria</taxon>
        <taxon>Rhodocyclales</taxon>
        <taxon>Rhodocyclaceae</taxon>
        <taxon>Azospira</taxon>
    </lineage>
</organism>
<protein>
    <submittedName>
        <fullName evidence="1">Uncharacterized protein</fullName>
    </submittedName>
</protein>
<name>G8QFR4_AZOOP</name>
<dbReference type="STRING" id="640081.Dsui_2838"/>